<organism evidence="2 3">
    <name type="scientific">Populus alba x Populus x berolinensis</name>
    <dbReference type="NCBI Taxonomy" id="444605"/>
    <lineage>
        <taxon>Eukaryota</taxon>
        <taxon>Viridiplantae</taxon>
        <taxon>Streptophyta</taxon>
        <taxon>Embryophyta</taxon>
        <taxon>Tracheophyta</taxon>
        <taxon>Spermatophyta</taxon>
        <taxon>Magnoliopsida</taxon>
        <taxon>eudicotyledons</taxon>
        <taxon>Gunneridae</taxon>
        <taxon>Pentapetalae</taxon>
        <taxon>rosids</taxon>
        <taxon>fabids</taxon>
        <taxon>Malpighiales</taxon>
        <taxon>Salicaceae</taxon>
        <taxon>Saliceae</taxon>
        <taxon>Populus</taxon>
    </lineage>
</organism>
<evidence type="ECO:0000256" key="1">
    <source>
        <dbReference type="SAM" id="MobiDB-lite"/>
    </source>
</evidence>
<accession>A0AAD6M6X6</accession>
<comment type="caution">
    <text evidence="2">The sequence shown here is derived from an EMBL/GenBank/DDBJ whole genome shotgun (WGS) entry which is preliminary data.</text>
</comment>
<protein>
    <submittedName>
        <fullName evidence="2">Uncharacterized protein</fullName>
    </submittedName>
</protein>
<proteinExistence type="predicted"/>
<feature type="compositionally biased region" description="Basic and acidic residues" evidence="1">
    <location>
        <begin position="10"/>
        <end position="20"/>
    </location>
</feature>
<evidence type="ECO:0000313" key="3">
    <source>
        <dbReference type="Proteomes" id="UP001164929"/>
    </source>
</evidence>
<dbReference type="Proteomes" id="UP001164929">
    <property type="component" value="Chromosome 11"/>
</dbReference>
<sequence>MTHKITMGKQEQEEKPEKNLAFKTVNHVNNDDDDD</sequence>
<gene>
    <name evidence="2" type="ORF">NC653_027872</name>
</gene>
<keyword evidence="3" id="KW-1185">Reference proteome</keyword>
<name>A0AAD6M6X6_9ROSI</name>
<reference evidence="2" key="1">
    <citation type="journal article" date="2023" name="Mol. Ecol. Resour.">
        <title>Chromosome-level genome assembly of a triploid poplar Populus alba 'Berolinensis'.</title>
        <authorList>
            <person name="Chen S."/>
            <person name="Yu Y."/>
            <person name="Wang X."/>
            <person name="Wang S."/>
            <person name="Zhang T."/>
            <person name="Zhou Y."/>
            <person name="He R."/>
            <person name="Meng N."/>
            <person name="Wang Y."/>
            <person name="Liu W."/>
            <person name="Liu Z."/>
            <person name="Liu J."/>
            <person name="Guo Q."/>
            <person name="Huang H."/>
            <person name="Sederoff R.R."/>
            <person name="Wang G."/>
            <person name="Qu G."/>
            <person name="Chen S."/>
        </authorList>
    </citation>
    <scope>NUCLEOTIDE SEQUENCE</scope>
    <source>
        <strain evidence="2">SC-2020</strain>
    </source>
</reference>
<evidence type="ECO:0000313" key="2">
    <source>
        <dbReference type="EMBL" id="KAJ6979861.1"/>
    </source>
</evidence>
<feature type="region of interest" description="Disordered" evidence="1">
    <location>
        <begin position="1"/>
        <end position="35"/>
    </location>
</feature>
<dbReference type="AlphaFoldDB" id="A0AAD6M6X6"/>
<dbReference type="EMBL" id="JAQIZT010000011">
    <property type="protein sequence ID" value="KAJ6979861.1"/>
    <property type="molecule type" value="Genomic_DNA"/>
</dbReference>